<dbReference type="InterPro" id="IPR028098">
    <property type="entry name" value="Glyco_trans_4-like_N"/>
</dbReference>
<keyword evidence="9" id="KW-0808">Transferase</keyword>
<dbReference type="AlphaFoldDB" id="A0A4R8A6F8"/>
<dbReference type="EMBL" id="SODD01000002">
    <property type="protein sequence ID" value="TDW26005.1"/>
    <property type="molecule type" value="Genomic_DNA"/>
</dbReference>
<dbReference type="InterPro" id="IPR053925">
    <property type="entry name" value="RecX_HTH_3rd"/>
</dbReference>
<evidence type="ECO:0000259" key="6">
    <source>
        <dbReference type="Pfam" id="PF00534"/>
    </source>
</evidence>
<evidence type="ECO:0000256" key="2">
    <source>
        <dbReference type="ARBA" id="ARBA00009695"/>
    </source>
</evidence>
<dbReference type="InterPro" id="IPR001296">
    <property type="entry name" value="Glyco_trans_1"/>
</dbReference>
<dbReference type="RefSeq" id="WP_134167542.1">
    <property type="nucleotide sequence ID" value="NZ_SODD01000002.1"/>
</dbReference>
<dbReference type="Gene3D" id="3.40.50.2000">
    <property type="entry name" value="Glycogen Phosphorylase B"/>
    <property type="match status" value="2"/>
</dbReference>
<dbReference type="InterPro" id="IPR003783">
    <property type="entry name" value="Regulatory_RecX"/>
</dbReference>
<dbReference type="SUPFAM" id="SSF53756">
    <property type="entry name" value="UDP-Glycosyltransferase/glycogen phosphorylase"/>
    <property type="match status" value="1"/>
</dbReference>
<evidence type="ECO:0000313" key="10">
    <source>
        <dbReference type="Proteomes" id="UP000294743"/>
    </source>
</evidence>
<evidence type="ECO:0000256" key="4">
    <source>
        <dbReference type="ARBA" id="ARBA00022490"/>
    </source>
</evidence>
<gene>
    <name evidence="5" type="primary">recX</name>
    <name evidence="9" type="ORF">EDD63_10226</name>
</gene>
<dbReference type="PANTHER" id="PTHR45947:SF3">
    <property type="entry name" value="SULFOQUINOVOSYL TRANSFERASE SQD2"/>
    <property type="match status" value="1"/>
</dbReference>
<sequence length="662" mass="76632">MKIAIFTDTYTPDINGVVSSVVTLKKGLEDLGHEVYIITSHKGFSSDTSEDHVYRLPGLEIKKLYGYKLGTPYSRAIRDEIAGLNLDVIHVQQEFTVSVFGRIVAHQLQIPVVYTYHTMYEDYTHYVNRFNLKSLDDVTKRLLSGVIRYLGDSVGAVIAPSMKTEEALRRYGVSRPIHIIPTGLDLEAFKRENVDMQAVQQLKETYKLDANTKLISYIGRVAQEKDIDIIVDGFQYVSDPNVKMMVVGGGPSLDDLIKQAKKLGIEDRIIFTDKQPSEMMPTYYALADAFVSPSLSETQGMTFIEALAAGLPVFARHDEVLDELVYENKTGFYFEDGKEFAKKVDDFFSLAVEKRVAFKEACQKVVEKYDVEQFAKHVESVYKEVIRDYEDSYSIENVRTSDDCMRLRLINEKSQDEVNLLVSLDDYVTFQLRKDGFIEYSLFLMLKKKEKYLLAYRACLRKIRVKDRTRKEMYDFLVNEEDPLGIDQINRLVETLESKGYINDEVYTLMYVERYGSSLSKKKLIRQLRAKGIPYEMIEQHLQMITEDDELAKAKVLARKYQDSIRNRSLKEKKDMIKNKLIKNGFTFTQANEVVEELDFDEDALKENVALSNAYDKAHRTYARKYSDKELVNRIIQYLLRKGFNYDDILRELEKRELHGSE</sequence>
<evidence type="ECO:0000256" key="1">
    <source>
        <dbReference type="ARBA" id="ARBA00004496"/>
    </source>
</evidence>
<proteinExistence type="inferred from homology"/>
<dbReference type="OrthoDB" id="9802525at2"/>
<feature type="domain" description="Glycosyl transferase family 1" evidence="6">
    <location>
        <begin position="203"/>
        <end position="364"/>
    </location>
</feature>
<dbReference type="HAMAP" id="MF_01114">
    <property type="entry name" value="RecX"/>
    <property type="match status" value="1"/>
</dbReference>
<protein>
    <recommendedName>
        <fullName evidence="3 5">Regulatory protein RecX</fullName>
    </recommendedName>
</protein>
<evidence type="ECO:0000259" key="8">
    <source>
        <dbReference type="Pfam" id="PF21981"/>
    </source>
</evidence>
<organism evidence="9 10">
    <name type="scientific">Breznakia blatticola</name>
    <dbReference type="NCBI Taxonomy" id="1754012"/>
    <lineage>
        <taxon>Bacteria</taxon>
        <taxon>Bacillati</taxon>
        <taxon>Bacillota</taxon>
        <taxon>Erysipelotrichia</taxon>
        <taxon>Erysipelotrichales</taxon>
        <taxon>Erysipelotrichaceae</taxon>
        <taxon>Breznakia</taxon>
    </lineage>
</organism>
<dbReference type="Proteomes" id="UP000294743">
    <property type="component" value="Unassembled WGS sequence"/>
</dbReference>
<evidence type="ECO:0000256" key="3">
    <source>
        <dbReference type="ARBA" id="ARBA00018111"/>
    </source>
</evidence>
<keyword evidence="4 5" id="KW-0963">Cytoplasm</keyword>
<accession>A0A4R8A6F8</accession>
<dbReference type="GO" id="GO:0006282">
    <property type="term" value="P:regulation of DNA repair"/>
    <property type="evidence" value="ECO:0007669"/>
    <property type="project" value="UniProtKB-UniRule"/>
</dbReference>
<evidence type="ECO:0000313" key="9">
    <source>
        <dbReference type="EMBL" id="TDW26005.1"/>
    </source>
</evidence>
<dbReference type="GO" id="GO:0016757">
    <property type="term" value="F:glycosyltransferase activity"/>
    <property type="evidence" value="ECO:0007669"/>
    <property type="project" value="InterPro"/>
</dbReference>
<feature type="domain" description="Glycosyltransferase subfamily 4-like N-terminal" evidence="7">
    <location>
        <begin position="14"/>
        <end position="187"/>
    </location>
</feature>
<keyword evidence="10" id="KW-1185">Reference proteome</keyword>
<name>A0A4R8A6F8_9FIRM</name>
<dbReference type="Gene3D" id="1.10.10.10">
    <property type="entry name" value="Winged helix-like DNA-binding domain superfamily/Winged helix DNA-binding domain"/>
    <property type="match status" value="3"/>
</dbReference>
<evidence type="ECO:0000259" key="7">
    <source>
        <dbReference type="Pfam" id="PF13439"/>
    </source>
</evidence>
<evidence type="ECO:0000256" key="5">
    <source>
        <dbReference type="HAMAP-Rule" id="MF_01114"/>
    </source>
</evidence>
<dbReference type="Pfam" id="PF00534">
    <property type="entry name" value="Glycos_transf_1"/>
    <property type="match status" value="1"/>
</dbReference>
<comment type="subcellular location">
    <subcellularLocation>
        <location evidence="1 5">Cytoplasm</location>
    </subcellularLocation>
</comment>
<dbReference type="Pfam" id="PF21981">
    <property type="entry name" value="RecX_HTH3"/>
    <property type="match status" value="1"/>
</dbReference>
<dbReference type="Pfam" id="PF13439">
    <property type="entry name" value="Glyco_transf_4"/>
    <property type="match status" value="1"/>
</dbReference>
<dbReference type="InterPro" id="IPR036388">
    <property type="entry name" value="WH-like_DNA-bd_sf"/>
</dbReference>
<comment type="similarity">
    <text evidence="2 5">Belongs to the RecX family.</text>
</comment>
<comment type="function">
    <text evidence="5">Modulates RecA activity.</text>
</comment>
<reference evidence="9 10" key="1">
    <citation type="submission" date="2019-03" db="EMBL/GenBank/DDBJ databases">
        <title>Genomic Encyclopedia of Type Strains, Phase IV (KMG-IV): sequencing the most valuable type-strain genomes for metagenomic binning, comparative biology and taxonomic classification.</title>
        <authorList>
            <person name="Goeker M."/>
        </authorList>
    </citation>
    <scope>NUCLEOTIDE SEQUENCE [LARGE SCALE GENOMIC DNA]</scope>
    <source>
        <strain evidence="9 10">DSM 28867</strain>
    </source>
</reference>
<feature type="domain" description="RecX third three-helical" evidence="8">
    <location>
        <begin position="613"/>
        <end position="651"/>
    </location>
</feature>
<comment type="caution">
    <text evidence="9">The sequence shown here is derived from an EMBL/GenBank/DDBJ whole genome shotgun (WGS) entry which is preliminary data.</text>
</comment>
<dbReference type="InterPro" id="IPR050194">
    <property type="entry name" value="Glycosyltransferase_grp1"/>
</dbReference>
<dbReference type="PANTHER" id="PTHR45947">
    <property type="entry name" value="SULFOQUINOVOSYL TRANSFERASE SQD2"/>
    <property type="match status" value="1"/>
</dbReference>
<dbReference type="GO" id="GO:0005737">
    <property type="term" value="C:cytoplasm"/>
    <property type="evidence" value="ECO:0007669"/>
    <property type="project" value="UniProtKB-SubCell"/>
</dbReference>